<evidence type="ECO:0000313" key="3">
    <source>
        <dbReference type="Proteomes" id="UP000280296"/>
    </source>
</evidence>
<dbReference type="EMBL" id="RYZH01000033">
    <property type="protein sequence ID" value="RUL86223.1"/>
    <property type="molecule type" value="Genomic_DNA"/>
</dbReference>
<accession>A0A432MHF6</accession>
<organism evidence="2 3">
    <name type="scientific">Tautonia sociabilis</name>
    <dbReference type="NCBI Taxonomy" id="2080755"/>
    <lineage>
        <taxon>Bacteria</taxon>
        <taxon>Pseudomonadati</taxon>
        <taxon>Planctomycetota</taxon>
        <taxon>Planctomycetia</taxon>
        <taxon>Isosphaerales</taxon>
        <taxon>Isosphaeraceae</taxon>
        <taxon>Tautonia</taxon>
    </lineage>
</organism>
<dbReference type="AlphaFoldDB" id="A0A432MHF6"/>
<protein>
    <submittedName>
        <fullName evidence="2">Uncharacterized protein</fullName>
    </submittedName>
</protein>
<gene>
    <name evidence="2" type="ORF">TsocGM_16835</name>
</gene>
<sequence>MSTGIIRPRTCTSTPTADLDPNRSRTKKLVRIPGVQEIDRIADRRPEFYGPIALPNHRR</sequence>
<evidence type="ECO:0000313" key="2">
    <source>
        <dbReference type="EMBL" id="RUL86223.1"/>
    </source>
</evidence>
<evidence type="ECO:0000256" key="1">
    <source>
        <dbReference type="SAM" id="MobiDB-lite"/>
    </source>
</evidence>
<dbReference type="RefSeq" id="WP_126726622.1">
    <property type="nucleotide sequence ID" value="NZ_RYZH01000033.1"/>
</dbReference>
<comment type="caution">
    <text evidence="2">The sequence shown here is derived from an EMBL/GenBank/DDBJ whole genome shotgun (WGS) entry which is preliminary data.</text>
</comment>
<proteinExistence type="predicted"/>
<reference evidence="2 3" key="2">
    <citation type="submission" date="2019-01" db="EMBL/GenBank/DDBJ databases">
        <title>Tautonia sociabilis, a novel thermotolerant planctomycete of Isosphaeraceae family, isolated from a 4000 m deep subterranean habitat.</title>
        <authorList>
            <person name="Kovaleva O.L."/>
            <person name="Elcheninov A.G."/>
            <person name="Van Heerden E."/>
            <person name="Toshchakov S.V."/>
            <person name="Novikov A."/>
            <person name="Bonch-Osmolovskaya E.A."/>
            <person name="Kublanov I.V."/>
        </authorList>
    </citation>
    <scope>NUCLEOTIDE SEQUENCE [LARGE SCALE GENOMIC DNA]</scope>
    <source>
        <strain evidence="2 3">GM2012</strain>
    </source>
</reference>
<reference evidence="2 3" key="1">
    <citation type="submission" date="2018-12" db="EMBL/GenBank/DDBJ databases">
        <authorList>
            <person name="Toschakov S.V."/>
        </authorList>
    </citation>
    <scope>NUCLEOTIDE SEQUENCE [LARGE SCALE GENOMIC DNA]</scope>
    <source>
        <strain evidence="2 3">GM2012</strain>
    </source>
</reference>
<keyword evidence="3" id="KW-1185">Reference proteome</keyword>
<feature type="region of interest" description="Disordered" evidence="1">
    <location>
        <begin position="1"/>
        <end position="22"/>
    </location>
</feature>
<dbReference type="Proteomes" id="UP000280296">
    <property type="component" value="Unassembled WGS sequence"/>
</dbReference>
<name>A0A432MHF6_9BACT</name>